<keyword evidence="2" id="KW-1185">Reference proteome</keyword>
<comment type="caution">
    <text evidence="1">The sequence shown here is derived from an EMBL/GenBank/DDBJ whole genome shotgun (WGS) entry which is preliminary data.</text>
</comment>
<organism evidence="1 2">
    <name type="scientific">Shewanella xiamenensis</name>
    <dbReference type="NCBI Taxonomy" id="332186"/>
    <lineage>
        <taxon>Bacteria</taxon>
        <taxon>Pseudomonadati</taxon>
        <taxon>Pseudomonadota</taxon>
        <taxon>Gammaproteobacteria</taxon>
        <taxon>Alteromonadales</taxon>
        <taxon>Shewanellaceae</taxon>
        <taxon>Shewanella</taxon>
    </lineage>
</organism>
<protein>
    <submittedName>
        <fullName evidence="1">Uncharacterized protein</fullName>
    </submittedName>
</protein>
<proteinExistence type="predicted"/>
<evidence type="ECO:0000313" key="2">
    <source>
        <dbReference type="Proteomes" id="UP001159075"/>
    </source>
</evidence>
<dbReference type="Proteomes" id="UP001159075">
    <property type="component" value="Unassembled WGS sequence"/>
</dbReference>
<sequence>MFIAQLDENKMIKVLDGNMRLKASIQILGEAQVLLNGRIETVIMNENGLLEIKPENKPLKNLAFNDSARKLSSKDALPKDKYFKNFKRK</sequence>
<dbReference type="RefSeq" id="WP_282679553.1">
    <property type="nucleotide sequence ID" value="NZ_CP106875.1"/>
</dbReference>
<reference evidence="1 2" key="1">
    <citation type="submission" date="2022-09" db="EMBL/GenBank/DDBJ databases">
        <title>The outer-membrane cytochrome OmcA is essential for infection of Shewanella oneidensis by a zebrafish-associated bacteriophage.</title>
        <authorList>
            <person name="Grenfell A.W."/>
            <person name="Intile P."/>
            <person name="Mcfarlane J."/>
            <person name="Leung D."/>
            <person name="Abdalla K."/>
            <person name="Wold M."/>
            <person name="Kees E."/>
            <person name="Gralnick J."/>
        </authorList>
    </citation>
    <scope>NUCLEOTIDE SEQUENCE [LARGE SCALE GENOMIC DNA]</scope>
    <source>
        <strain evidence="1 2">NF-5</strain>
    </source>
</reference>
<evidence type="ECO:0000313" key="1">
    <source>
        <dbReference type="EMBL" id="MDI5832583.1"/>
    </source>
</evidence>
<gene>
    <name evidence="1" type="ORF">ODY93_13470</name>
</gene>
<dbReference type="EMBL" id="JAOTLW010000013">
    <property type="protein sequence ID" value="MDI5832583.1"/>
    <property type="molecule type" value="Genomic_DNA"/>
</dbReference>
<accession>A0ABT6UDN9</accession>
<name>A0ABT6UDN9_9GAMM</name>